<evidence type="ECO:0000313" key="2">
    <source>
        <dbReference type="EMBL" id="KPI36697.1"/>
    </source>
</evidence>
<dbReference type="VEuPathDB" id="FungiDB:AB675_10092"/>
<comment type="caution">
    <text evidence="2">The sequence shown here is derived from an EMBL/GenBank/DDBJ whole genome shotgun (WGS) entry which is preliminary data.</text>
</comment>
<evidence type="ECO:0000256" key="1">
    <source>
        <dbReference type="SAM" id="MobiDB-lite"/>
    </source>
</evidence>
<accession>A0A0N1GZT2</accession>
<name>A0A0N1GZT2_9EURO</name>
<keyword evidence="3" id="KW-1185">Reference proteome</keyword>
<proteinExistence type="predicted"/>
<sequence>MSLSDGGSKLRNQSRMLHQSRIDPAFPQSRVEDINQDITKDLQLRSVQRAHAQFFSELVTEWISADDGANSEGSTPDMESSGFENVGRKEMHEQRKEWESIVFGQKDIDEPAIDAYLSNIFTSGTHTKQAYEMLRRDTRQFSAEFAREVLFLDTSMLKVQIKGVLATDLLNEEKRAILKTFLSNDEVLQEVCDVLNMRFKALASWEWTTENGAIALEQRRQLNGKYRVFMDEDVLDAILVHYIGIKWAVHFRQVFTTFFSGPAWSSQAKKMPLVDRQRREWFLGKDYASGGIQEVRNNTYLRDYFMTQLPEQVNVVPRNAYDDDDDDDERIASDKKSPLEIKHGLLQLVVTETMVARHLYPEVQHTVIRSDFKWFGPSLPHQSIFAVMKFFGVSETWLNFFRKFLHAPLRFAQDGSNGSYQTRSTGVPMSHSLSDTMSEVVLFVMDFAVNTSTGSNLYRLHDDFWFWGPLDVSRTAWREMKAFAATMGIEFNEEKTGSVVFPVVGSTKPEAANKSKAATQVVVPIMTSGLPQGDIRWGFLVLDTTTGRFKIDQSEVDKHIEEAKLQLEATTSIFSYIQAYNAYVSRFFSNNFGKPSLAFGREHVDSMIATVNRIHEALFPNGRVVDHLSSVATKKFGVPVPPDGFWYFPVVNGGMELHNPIVPLVNMRESFKLSPGDFLVRADRMDEQNYVEQETRYNKRGRGYGVDSHSYSLKSTLNMSGNEPFMSRAEFLKHREQTSYNLTIAYRDLLKVPEEVAMEKTDDIAAMLATADTGKRAISSDWYSMNAYWKWVVCVHGKDIVERYGKLQLVDAAQVPLGVVSVMKSSKVRWQG</sequence>
<feature type="region of interest" description="Disordered" evidence="1">
    <location>
        <begin position="1"/>
        <end position="20"/>
    </location>
</feature>
<dbReference type="Proteomes" id="UP000038010">
    <property type="component" value="Unassembled WGS sequence"/>
</dbReference>
<dbReference type="GeneID" id="28730717"/>
<dbReference type="PANTHER" id="PTHR37015">
    <property type="entry name" value="REVERSE TRANSCRIPTASE DOMAIN-CONTAINING PROTEIN"/>
    <property type="match status" value="1"/>
</dbReference>
<evidence type="ECO:0008006" key="4">
    <source>
        <dbReference type="Google" id="ProtNLM"/>
    </source>
</evidence>
<gene>
    <name evidence="2" type="ORF">AB675_10092</name>
</gene>
<feature type="compositionally biased region" description="Polar residues" evidence="1">
    <location>
        <begin position="1"/>
        <end position="17"/>
    </location>
</feature>
<feature type="region of interest" description="Disordered" evidence="1">
    <location>
        <begin position="66"/>
        <end position="90"/>
    </location>
</feature>
<dbReference type="PANTHER" id="PTHR37015:SF2">
    <property type="entry name" value="REVERSE TRANSCRIPTASE DOMAIN-CONTAINING PROTEIN"/>
    <property type="match status" value="1"/>
</dbReference>
<organism evidence="2 3">
    <name type="scientific">Cyphellophora attinorum</name>
    <dbReference type="NCBI Taxonomy" id="1664694"/>
    <lineage>
        <taxon>Eukaryota</taxon>
        <taxon>Fungi</taxon>
        <taxon>Dikarya</taxon>
        <taxon>Ascomycota</taxon>
        <taxon>Pezizomycotina</taxon>
        <taxon>Eurotiomycetes</taxon>
        <taxon>Chaetothyriomycetidae</taxon>
        <taxon>Chaetothyriales</taxon>
        <taxon>Cyphellophoraceae</taxon>
        <taxon>Cyphellophora</taxon>
    </lineage>
</organism>
<dbReference type="OrthoDB" id="74545at2759"/>
<dbReference type="STRING" id="1664694.A0A0N1GZT2"/>
<dbReference type="AlphaFoldDB" id="A0A0N1GZT2"/>
<reference evidence="2 3" key="1">
    <citation type="submission" date="2015-06" db="EMBL/GenBank/DDBJ databases">
        <title>Draft genome of the ant-associated black yeast Phialophora attae CBS 131958.</title>
        <authorList>
            <person name="Moreno L.F."/>
            <person name="Stielow B.J."/>
            <person name="de Hoog S."/>
            <person name="Vicente V.A."/>
            <person name="Weiss V.A."/>
            <person name="de Vries M."/>
            <person name="Cruz L.M."/>
            <person name="Souza E.M."/>
        </authorList>
    </citation>
    <scope>NUCLEOTIDE SEQUENCE [LARGE SCALE GENOMIC DNA]</scope>
    <source>
        <strain evidence="2 3">CBS 131958</strain>
    </source>
</reference>
<dbReference type="RefSeq" id="XP_017996660.1">
    <property type="nucleotide sequence ID" value="XM_018138837.1"/>
</dbReference>
<protein>
    <recommendedName>
        <fullName evidence="4">Reverse transcriptase domain-containing protein</fullName>
    </recommendedName>
</protein>
<evidence type="ECO:0000313" key="3">
    <source>
        <dbReference type="Proteomes" id="UP000038010"/>
    </source>
</evidence>
<dbReference type="EMBL" id="LFJN01000029">
    <property type="protein sequence ID" value="KPI36697.1"/>
    <property type="molecule type" value="Genomic_DNA"/>
</dbReference>